<keyword evidence="3" id="KW-1185">Reference proteome</keyword>
<comment type="caution">
    <text evidence="2">The sequence shown here is derived from an EMBL/GenBank/DDBJ whole genome shotgun (WGS) entry which is preliminary data.</text>
</comment>
<sequence>MTQTASAVSSVPSGRLDVGKLSERELFELGQYEKIIQLRDVILSREHPTTNRHHSSNASPSLDSKIAGSTVPGLEAQRQLPDKHASAFAVPSQQPQVTDRPKLDSGGAEKSGQRVNAEFQVQRERLERALKDEVEQLRVDKVTFAEPSAELDSSDVLAKALAIVEATAASAVDGENLNANAESTNDSFDESTFYSSRHDTPESNLVSLIRNPSQDVQAANPHPQHKDTSRPIGIIQQQQQQQQQQPPPRPSFGQADTAAAATKVAELPAATRRSDPSITNANLTLQRKTSEAVLATDVRPQYVDSSQRISNPQLPQPKSGLVATIPVQATTQPAPTTQRSNHSVTNASLTSQMSIVPGLNNYVQATGTSNDLTQTVSGVASRSEAPRQDSLRTSISQIPVSSNTQASRDDGLEILHPPSPLVRNHNTLQPVAPQPTHPSSISALTVASPAVHDTTPHAASHRNAVATPAQVITLRTEPNGGTSPDSSSQSGGKKRGKGKKKKKKKRKADMQGGGVSTESMPVIKQEARSPSPLNAPSYIRPSKRARHVQEQPAAHEYDTRYGSATAHVPGVPYVSRPAGDHVIPVGHSATTAYQPSYGSAANGGESRYSSGRYYDEQAIASEGPRHHEGHHGLDHPTHYLTRAAPAPEPVSQVRLAESHPISSRPYRDFQDGLRMSAHPDGETFMAPPRPAPARILVDAYGREYIEPSHHISSRLSVASPPRHGEHEVLYERLPPRAISRHPVPGAYEDGGLLYSAAPPMYALPRRVVTQPGYTNHDYRDVRQREFSSRPPPPAHEDFVQVLAPNERRFGEDGYSARPASVRPVDSVRYPMPPDYGRVRSVRPEVQVAADYGASVHPDGRRETIQPYMRGYVPAPAQEPAMQRPYSARPPEPSQSGQLRGTDEIAFIERPSGATQEIVYADDARREYFR</sequence>
<feature type="region of interest" description="Disordered" evidence="1">
    <location>
        <begin position="177"/>
        <end position="202"/>
    </location>
</feature>
<dbReference type="Proteomes" id="UP000748025">
    <property type="component" value="Unassembled WGS sequence"/>
</dbReference>
<evidence type="ECO:0000256" key="1">
    <source>
        <dbReference type="SAM" id="MobiDB-lite"/>
    </source>
</evidence>
<feature type="compositionally biased region" description="Polar residues" evidence="1">
    <location>
        <begin position="177"/>
        <end position="195"/>
    </location>
</feature>
<feature type="region of interest" description="Disordered" evidence="1">
    <location>
        <begin position="649"/>
        <end position="669"/>
    </location>
</feature>
<reference evidence="2" key="1">
    <citation type="journal article" date="2020" name="bioRxiv">
        <title>Whole genome comparisons of ergot fungi reveals the divergence and evolution of species within the genus Claviceps are the result of varying mechanisms driving genome evolution and host range expansion.</title>
        <authorList>
            <person name="Wyka S.A."/>
            <person name="Mondo S.J."/>
            <person name="Liu M."/>
            <person name="Dettman J."/>
            <person name="Nalam V."/>
            <person name="Broders K.D."/>
        </authorList>
    </citation>
    <scope>NUCLEOTIDE SEQUENCE</scope>
    <source>
        <strain evidence="2">CCC 602</strain>
    </source>
</reference>
<dbReference type="AlphaFoldDB" id="A0A9P7NGH5"/>
<dbReference type="EMBL" id="SRPW01000375">
    <property type="protein sequence ID" value="KAG6015160.1"/>
    <property type="molecule type" value="Genomic_DNA"/>
</dbReference>
<feature type="compositionally biased region" description="Basic residues" evidence="1">
    <location>
        <begin position="492"/>
        <end position="507"/>
    </location>
</feature>
<proteinExistence type="predicted"/>
<feature type="compositionally biased region" description="Polar residues" evidence="1">
    <location>
        <begin position="479"/>
        <end position="490"/>
    </location>
</feature>
<evidence type="ECO:0000313" key="2">
    <source>
        <dbReference type="EMBL" id="KAG6015160.1"/>
    </source>
</evidence>
<feature type="region of interest" description="Disordered" evidence="1">
    <location>
        <begin position="48"/>
        <end position="116"/>
    </location>
</feature>
<organism evidence="2 3">
    <name type="scientific">Claviceps pusilla</name>
    <dbReference type="NCBI Taxonomy" id="123648"/>
    <lineage>
        <taxon>Eukaryota</taxon>
        <taxon>Fungi</taxon>
        <taxon>Dikarya</taxon>
        <taxon>Ascomycota</taxon>
        <taxon>Pezizomycotina</taxon>
        <taxon>Sordariomycetes</taxon>
        <taxon>Hypocreomycetidae</taxon>
        <taxon>Hypocreales</taxon>
        <taxon>Clavicipitaceae</taxon>
        <taxon>Claviceps</taxon>
    </lineage>
</organism>
<protein>
    <submittedName>
        <fullName evidence="2">Uncharacterized protein</fullName>
    </submittedName>
</protein>
<name>A0A9P7NGH5_9HYPO</name>
<feature type="region of interest" description="Disordered" evidence="1">
    <location>
        <begin position="475"/>
        <end position="547"/>
    </location>
</feature>
<feature type="region of interest" description="Disordered" evidence="1">
    <location>
        <begin position="879"/>
        <end position="909"/>
    </location>
</feature>
<feature type="compositionally biased region" description="Polar residues" evidence="1">
    <location>
        <begin position="391"/>
        <end position="406"/>
    </location>
</feature>
<feature type="region of interest" description="Disordered" evidence="1">
    <location>
        <begin position="235"/>
        <end position="260"/>
    </location>
</feature>
<feature type="region of interest" description="Disordered" evidence="1">
    <location>
        <begin position="378"/>
        <end position="441"/>
    </location>
</feature>
<accession>A0A9P7NGH5</accession>
<gene>
    <name evidence="2" type="ORF">E4U43_005635</name>
</gene>
<dbReference type="OrthoDB" id="5333304at2759"/>
<evidence type="ECO:0000313" key="3">
    <source>
        <dbReference type="Proteomes" id="UP000748025"/>
    </source>
</evidence>